<dbReference type="GO" id="GO:0000228">
    <property type="term" value="C:nuclear chromosome"/>
    <property type="evidence" value="ECO:0007669"/>
    <property type="project" value="UniProtKB-ARBA"/>
</dbReference>
<dbReference type="PANTHER" id="PTHR48225">
    <property type="entry name" value="HORMA DOMAIN-CONTAINING PROTEIN 1"/>
    <property type="match status" value="1"/>
</dbReference>
<dbReference type="Gene3D" id="3.30.900.10">
    <property type="entry name" value="HORMA domain"/>
    <property type="match status" value="1"/>
</dbReference>
<keyword evidence="3" id="KW-0158">Chromosome</keyword>
<dbReference type="Pfam" id="PF03478">
    <property type="entry name" value="Beta-prop_KIB1-4"/>
    <property type="match status" value="1"/>
</dbReference>
<sequence>MVVLQKLKEAEITEQDSLLLTRNLLRIAIYNISYIRGIFPENYFNDKSVPALEMKIKKLMPMDAESRRLIDWMEKGVYDALQKKYLKTMLFCICETADGPTIEEYSFSFSYSGADSDEVSMNITRNKKHGGTFKSSATEITPNQMRSSACKMIRTLVQLMRTLDRMPDERTILMKLLYYDDVTPADYEPPFFRGCSGEEANNIWTKSPLKMEVGNINSKHILLALKVKSILDPCDDEERSLGADSVQEDDSSTDCEVDHPQGEQYIVEPIKNCQPCKENSVSPDDETQDPEQDEENLELIRNWIASWHSDNIDTTDILSNFPDLSLVLLEEIINKLVKQGFLTSIGRDSYRIHSGQGDCEMAEVKVEEDMFEAINPKKYLQTNEDNVYAKALYHALGMEYISVAKLQQKLEGQVCLSTTRKLIEKMTLEGFVEVKSNGRLGKRVIHSDVSTRKLEEIKKALGTTSVEREINGDGATKTVGLARSPGSNHNEQSICGGLHSIGSDLTRTRAASDTTQNGADNTKVTKDHSNTPISNAQPVPSRESAFPVKDEQEVTVGMRSRCELQEASTSSRSTQEKRLRKASTIYPRFFGRSTRFFATWHCGPNPDTRRSYLVCVGLNELLESPSTRVMLSLLTQVHVELTPLIIHLTSRAANNWGMTRLRDTKISSTKHILHVSRTWDSVTSVLPKGGEAIWGNLDWSPDRHESERRLLSLDLFSMVVNRVSTEDWSLLPLDLLNMVANRLGISRDFHRFKAVCSSWKSAAEEAFTHRAPQFLGLMLPGDEKDRRDFYSPLEDKVYKNLLPIPDDDVCRGNRDGWLITASYSTKDVCVLRPLSGDLRRFPSLHSLESLPWENYTLDDKFHFFYFLVRAILSANPSQSATGELVMMVIFGEQTRLAYAKEGGEAWVLVEKIEPGPFLDIIHYNNEFYAVNQKGAIFVCDIECSVPTVRVVIPSTPDDFFNVAAYLVESCDGELLLVSRLWTYFAEEDAPDHLRESEQKYETIGFEVYKLDLKNQTKTQIDDLGDQSLFLDVNTSLSIPSPENIGLRKNCIYYTDDFRENNYLGGNVVGVFDLETEEYEIRYSPETYVVAPQPMWFSL</sequence>
<evidence type="ECO:0000313" key="8">
    <source>
        <dbReference type="EMBL" id="KAG9455163.1"/>
    </source>
</evidence>
<keyword evidence="5" id="KW-0469">Meiosis</keyword>
<feature type="region of interest" description="Disordered" evidence="6">
    <location>
        <begin position="509"/>
        <end position="548"/>
    </location>
</feature>
<accession>A0AAV7F6I4</accession>
<dbReference type="PANTHER" id="PTHR48225:SF7">
    <property type="entry name" value="MEIOSIS-SPECIFIC PROTEIN HOP1"/>
    <property type="match status" value="1"/>
</dbReference>
<evidence type="ECO:0000256" key="2">
    <source>
        <dbReference type="ARBA" id="ARBA00004286"/>
    </source>
</evidence>
<evidence type="ECO:0000259" key="7">
    <source>
        <dbReference type="PROSITE" id="PS50815"/>
    </source>
</evidence>
<dbReference type="InterPro" id="IPR036570">
    <property type="entry name" value="HORMA_dom_sf"/>
</dbReference>
<evidence type="ECO:0000313" key="9">
    <source>
        <dbReference type="Proteomes" id="UP000825729"/>
    </source>
</evidence>
<evidence type="ECO:0000256" key="5">
    <source>
        <dbReference type="ARBA" id="ARBA00023254"/>
    </source>
</evidence>
<dbReference type="EMBL" id="JAINDJ010000003">
    <property type="protein sequence ID" value="KAG9455163.1"/>
    <property type="molecule type" value="Genomic_DNA"/>
</dbReference>
<name>A0AAV7F6I4_ARIFI</name>
<evidence type="ECO:0000256" key="4">
    <source>
        <dbReference type="ARBA" id="ARBA00023242"/>
    </source>
</evidence>
<feature type="compositionally biased region" description="Polar residues" evidence="6">
    <location>
        <begin position="509"/>
        <end position="522"/>
    </location>
</feature>
<dbReference type="PROSITE" id="PS50815">
    <property type="entry name" value="HORMA"/>
    <property type="match status" value="1"/>
</dbReference>
<comment type="subcellular location">
    <subcellularLocation>
        <location evidence="2">Chromosome</location>
    </subcellularLocation>
    <subcellularLocation>
        <location evidence="1">Nucleus</location>
    </subcellularLocation>
</comment>
<evidence type="ECO:0000256" key="1">
    <source>
        <dbReference type="ARBA" id="ARBA00004123"/>
    </source>
</evidence>
<comment type="caution">
    <text evidence="8">The sequence shown here is derived from an EMBL/GenBank/DDBJ whole genome shotgun (WGS) entry which is preliminary data.</text>
</comment>
<feature type="region of interest" description="Disordered" evidence="6">
    <location>
        <begin position="276"/>
        <end position="295"/>
    </location>
</feature>
<dbReference type="InterPro" id="IPR003511">
    <property type="entry name" value="HORMA_dom"/>
</dbReference>
<feature type="region of interest" description="Disordered" evidence="6">
    <location>
        <begin position="238"/>
        <end position="259"/>
    </location>
</feature>
<dbReference type="FunFam" id="3.30.900.10:FF:000009">
    <property type="entry name" value="Meiosis-specific protein ASY2"/>
    <property type="match status" value="1"/>
</dbReference>
<dbReference type="GO" id="GO:0007129">
    <property type="term" value="P:homologous chromosome pairing at meiosis"/>
    <property type="evidence" value="ECO:0007669"/>
    <property type="project" value="UniProtKB-ARBA"/>
</dbReference>
<proteinExistence type="predicted"/>
<dbReference type="AlphaFoldDB" id="A0AAV7F6I4"/>
<organism evidence="8 9">
    <name type="scientific">Aristolochia fimbriata</name>
    <name type="common">White veined hardy Dutchman's pipe vine</name>
    <dbReference type="NCBI Taxonomy" id="158543"/>
    <lineage>
        <taxon>Eukaryota</taxon>
        <taxon>Viridiplantae</taxon>
        <taxon>Streptophyta</taxon>
        <taxon>Embryophyta</taxon>
        <taxon>Tracheophyta</taxon>
        <taxon>Spermatophyta</taxon>
        <taxon>Magnoliopsida</taxon>
        <taxon>Magnoliidae</taxon>
        <taxon>Piperales</taxon>
        <taxon>Aristolochiaceae</taxon>
        <taxon>Aristolochia</taxon>
    </lineage>
</organism>
<evidence type="ECO:0000256" key="3">
    <source>
        <dbReference type="ARBA" id="ARBA00022454"/>
    </source>
</evidence>
<keyword evidence="4" id="KW-0539">Nucleus</keyword>
<dbReference type="Proteomes" id="UP000825729">
    <property type="component" value="Unassembled WGS sequence"/>
</dbReference>
<reference evidence="8 9" key="1">
    <citation type="submission" date="2021-07" db="EMBL/GenBank/DDBJ databases">
        <title>The Aristolochia fimbriata genome: insights into angiosperm evolution, floral development and chemical biosynthesis.</title>
        <authorList>
            <person name="Jiao Y."/>
        </authorList>
    </citation>
    <scope>NUCLEOTIDE SEQUENCE [LARGE SCALE GENOMIC DNA]</scope>
    <source>
        <strain evidence="8">IBCAS-2021</strain>
        <tissue evidence="8">Leaf</tissue>
    </source>
</reference>
<evidence type="ECO:0000256" key="6">
    <source>
        <dbReference type="SAM" id="MobiDB-lite"/>
    </source>
</evidence>
<gene>
    <name evidence="8" type="ORF">H6P81_008067</name>
</gene>
<feature type="compositionally biased region" description="Acidic residues" evidence="6">
    <location>
        <begin position="246"/>
        <end position="255"/>
    </location>
</feature>
<feature type="compositionally biased region" description="Acidic residues" evidence="6">
    <location>
        <begin position="283"/>
        <end position="295"/>
    </location>
</feature>
<dbReference type="SUPFAM" id="SSF56019">
    <property type="entry name" value="The spindle assembly checkpoint protein mad2"/>
    <property type="match status" value="1"/>
</dbReference>
<dbReference type="InterPro" id="IPR051294">
    <property type="entry name" value="HORMA_MeioticProgression"/>
</dbReference>
<feature type="domain" description="HORMA" evidence="7">
    <location>
        <begin position="15"/>
        <end position="227"/>
    </location>
</feature>
<keyword evidence="9" id="KW-1185">Reference proteome</keyword>
<dbReference type="Pfam" id="PF02301">
    <property type="entry name" value="HORMA"/>
    <property type="match status" value="1"/>
</dbReference>
<protein>
    <recommendedName>
        <fullName evidence="7">HORMA domain-containing protein</fullName>
    </recommendedName>
</protein>
<dbReference type="InterPro" id="IPR005174">
    <property type="entry name" value="KIB1-4_b-propeller"/>
</dbReference>